<reference evidence="3" key="2">
    <citation type="journal article" date="2022" name="Microbiol. Resour. Announc.">
        <title>Metagenome Sequencing to Explore Phylogenomics of Terrestrial Cyanobacteria.</title>
        <authorList>
            <person name="Ward R.D."/>
            <person name="Stajich J.E."/>
            <person name="Johansen J.R."/>
            <person name="Huntemann M."/>
            <person name="Clum A."/>
            <person name="Foster B."/>
            <person name="Foster B."/>
            <person name="Roux S."/>
            <person name="Palaniappan K."/>
            <person name="Varghese N."/>
            <person name="Mukherjee S."/>
            <person name="Reddy T.B.K."/>
            <person name="Daum C."/>
            <person name="Copeland A."/>
            <person name="Chen I.A."/>
            <person name="Ivanova N.N."/>
            <person name="Kyrpides N.C."/>
            <person name="Shapiro N."/>
            <person name="Eloe-Fadrosh E.A."/>
            <person name="Pietrasiak N."/>
        </authorList>
    </citation>
    <scope>NUCLEOTIDE SEQUENCE</scope>
    <source>
        <strain evidence="3">CPER-KK1</strain>
    </source>
</reference>
<evidence type="ECO:0000313" key="3">
    <source>
        <dbReference type="EMBL" id="MBW4543686.1"/>
    </source>
</evidence>
<proteinExistence type="predicted"/>
<name>A0A951PI63_9CYAN</name>
<dbReference type="EMBL" id="JAHHIF010000004">
    <property type="protein sequence ID" value="MBW4543686.1"/>
    <property type="molecule type" value="Genomic_DNA"/>
</dbReference>
<protein>
    <submittedName>
        <fullName evidence="3">Uncharacterized protein</fullName>
    </submittedName>
</protein>
<keyword evidence="2" id="KW-1133">Transmembrane helix</keyword>
<reference evidence="3" key="1">
    <citation type="submission" date="2021-05" db="EMBL/GenBank/DDBJ databases">
        <authorList>
            <person name="Pietrasiak N."/>
            <person name="Ward R."/>
            <person name="Stajich J.E."/>
            <person name="Kurbessoian T."/>
        </authorList>
    </citation>
    <scope>NUCLEOTIDE SEQUENCE</scope>
    <source>
        <strain evidence="3">CPER-KK1</strain>
    </source>
</reference>
<dbReference type="AlphaFoldDB" id="A0A951PI63"/>
<feature type="transmembrane region" description="Helical" evidence="2">
    <location>
        <begin position="6"/>
        <end position="24"/>
    </location>
</feature>
<evidence type="ECO:0000256" key="2">
    <source>
        <dbReference type="SAM" id="Phobius"/>
    </source>
</evidence>
<dbReference type="Proteomes" id="UP000753908">
    <property type="component" value="Unassembled WGS sequence"/>
</dbReference>
<feature type="region of interest" description="Disordered" evidence="1">
    <location>
        <begin position="98"/>
        <end position="118"/>
    </location>
</feature>
<evidence type="ECO:0000313" key="4">
    <source>
        <dbReference type="Proteomes" id="UP000753908"/>
    </source>
</evidence>
<organism evidence="3 4">
    <name type="scientific">Symplocastrum torsivum CPER-KK1</name>
    <dbReference type="NCBI Taxonomy" id="450513"/>
    <lineage>
        <taxon>Bacteria</taxon>
        <taxon>Bacillati</taxon>
        <taxon>Cyanobacteriota</taxon>
        <taxon>Cyanophyceae</taxon>
        <taxon>Oscillatoriophycideae</taxon>
        <taxon>Oscillatoriales</taxon>
        <taxon>Microcoleaceae</taxon>
        <taxon>Symplocastrum</taxon>
    </lineage>
</organism>
<sequence>MVTVVVVLNVLISLLCFYAAWQVWNLRRTLVVVTAILINVERSAYLVLHGAPNAISQGQLGVNGLRESYQQLDIQLQKVQQVLALIGLLQRAWRSVRRSNLRSPSKRLRRPRRYKRRS</sequence>
<accession>A0A951PI63</accession>
<comment type="caution">
    <text evidence="3">The sequence shown here is derived from an EMBL/GenBank/DDBJ whole genome shotgun (WGS) entry which is preliminary data.</text>
</comment>
<keyword evidence="2" id="KW-0472">Membrane</keyword>
<keyword evidence="2" id="KW-0812">Transmembrane</keyword>
<evidence type="ECO:0000256" key="1">
    <source>
        <dbReference type="SAM" id="MobiDB-lite"/>
    </source>
</evidence>
<gene>
    <name evidence="3" type="ORF">KME25_04445</name>
</gene>